<dbReference type="WBParaSite" id="Hba_17768">
    <property type="protein sequence ID" value="Hba_17768"/>
    <property type="gene ID" value="Hba_17768"/>
</dbReference>
<dbReference type="AlphaFoldDB" id="A0A1I7XJS2"/>
<dbReference type="Proteomes" id="UP000095283">
    <property type="component" value="Unplaced"/>
</dbReference>
<sequence>MDDEVFSASCPYTVAEPGTITSTVICFYRYPVKSGIRKILDCPPMSTNRPVCLVCGRTQTSKIKLFKWPKDEPVRRSW</sequence>
<protein>
    <submittedName>
        <fullName evidence="2">Transposase</fullName>
    </submittedName>
</protein>
<evidence type="ECO:0000313" key="2">
    <source>
        <dbReference type="WBParaSite" id="Hba_17768"/>
    </source>
</evidence>
<proteinExistence type="predicted"/>
<name>A0A1I7XJS2_HETBA</name>
<organism evidence="1 2">
    <name type="scientific">Heterorhabditis bacteriophora</name>
    <name type="common">Entomopathogenic nematode worm</name>
    <dbReference type="NCBI Taxonomy" id="37862"/>
    <lineage>
        <taxon>Eukaryota</taxon>
        <taxon>Metazoa</taxon>
        <taxon>Ecdysozoa</taxon>
        <taxon>Nematoda</taxon>
        <taxon>Chromadorea</taxon>
        <taxon>Rhabditida</taxon>
        <taxon>Rhabditina</taxon>
        <taxon>Rhabditomorpha</taxon>
        <taxon>Strongyloidea</taxon>
        <taxon>Heterorhabditidae</taxon>
        <taxon>Heterorhabditis</taxon>
    </lineage>
</organism>
<accession>A0A1I7XJS2</accession>
<reference evidence="2" key="1">
    <citation type="submission" date="2016-11" db="UniProtKB">
        <authorList>
            <consortium name="WormBaseParasite"/>
        </authorList>
    </citation>
    <scope>IDENTIFICATION</scope>
</reference>
<evidence type="ECO:0000313" key="1">
    <source>
        <dbReference type="Proteomes" id="UP000095283"/>
    </source>
</evidence>
<keyword evidence="1" id="KW-1185">Reference proteome</keyword>